<evidence type="ECO:0000256" key="3">
    <source>
        <dbReference type="ARBA" id="ARBA00022670"/>
    </source>
</evidence>
<feature type="active site" description="Acyl-thioester intermediate" evidence="8">
    <location>
        <position position="145"/>
    </location>
</feature>
<comment type="subcellular location">
    <subcellularLocation>
        <location evidence="1">Cell membrane</location>
        <topology evidence="1">Multi-pass membrane protein</topology>
    </subcellularLocation>
</comment>
<gene>
    <name evidence="10" type="primary">artA</name>
    <name evidence="10" type="ORF">DK846_01315</name>
</gene>
<keyword evidence="11" id="KW-1185">Reference proteome</keyword>
<dbReference type="NCBIfam" id="TIGR04125">
    <property type="entry name" value="exosort_PGF_TRM"/>
    <property type="match status" value="1"/>
</dbReference>
<evidence type="ECO:0000256" key="8">
    <source>
        <dbReference type="PIRSR" id="PIRSR025737-1"/>
    </source>
</evidence>
<dbReference type="InterPro" id="IPR026392">
    <property type="entry name" value="Exo/Archaeosortase_dom"/>
</dbReference>
<accession>A0A2V2NBW4</accession>
<reference evidence="10 11" key="1">
    <citation type="submission" date="2018-05" db="EMBL/GenBank/DDBJ databases">
        <title>Draft genome of Methanospirillum lacunae Ki8-1.</title>
        <authorList>
            <person name="Dueholm M.S."/>
            <person name="Nielsen P.H."/>
            <person name="Bakmann L.F."/>
            <person name="Otzen D.E."/>
        </authorList>
    </citation>
    <scope>NUCLEOTIDE SEQUENCE [LARGE SCALE GENOMIC DNA]</scope>
    <source>
        <strain evidence="10 11">Ki8-1</strain>
    </source>
</reference>
<dbReference type="GeneID" id="97549167"/>
<feature type="transmembrane region" description="Helical" evidence="9">
    <location>
        <begin position="141"/>
        <end position="162"/>
    </location>
</feature>
<sequence length="269" mass="30136">MLELFIPLSCVFFLLSLIPGRHRKYTAIIAWISIVCVLISGVPAWIEETNLLYPVMALLSLPFLWATIRMLLNDQEVVYQLTRAAGVSFLIYAPFAFYEPLGNALISLVISNTGMFLNFFNFPFDQVLWNTLQHGHFRVEIILACTGIQAIAIMLGVAAAVPTTWRQKALAFLLVVPPIYILNLFRNTGVVIAYTEQWFTWLPDITGSPEPGYASFFWAHNIIAEGLALVFLVGLAYGLFRLIPTLADFAADLIDAYRLEITNIAGRGR</sequence>
<organism evidence="10 11">
    <name type="scientific">Methanospirillum lacunae</name>
    <dbReference type="NCBI Taxonomy" id="668570"/>
    <lineage>
        <taxon>Archaea</taxon>
        <taxon>Methanobacteriati</taxon>
        <taxon>Methanobacteriota</taxon>
        <taxon>Stenosarchaea group</taxon>
        <taxon>Methanomicrobia</taxon>
        <taxon>Methanomicrobiales</taxon>
        <taxon>Methanospirillaceae</taxon>
        <taxon>Methanospirillum</taxon>
    </lineage>
</organism>
<keyword evidence="5" id="KW-0378">Hydrolase</keyword>
<evidence type="ECO:0000313" key="10">
    <source>
        <dbReference type="EMBL" id="PWR73837.1"/>
    </source>
</evidence>
<feature type="transmembrane region" description="Helical" evidence="9">
    <location>
        <begin position="215"/>
        <end position="240"/>
    </location>
</feature>
<feature type="active site" description="Proton donor" evidence="8">
    <location>
        <position position="186"/>
    </location>
</feature>
<keyword evidence="4 9" id="KW-0812">Transmembrane</keyword>
<evidence type="ECO:0000256" key="2">
    <source>
        <dbReference type="ARBA" id="ARBA00022475"/>
    </source>
</evidence>
<dbReference type="InterPro" id="IPR014522">
    <property type="entry name" value="ArtA"/>
</dbReference>
<feature type="transmembrane region" description="Helical" evidence="9">
    <location>
        <begin position="169"/>
        <end position="195"/>
    </location>
</feature>
<proteinExistence type="predicted"/>
<feature type="transmembrane region" description="Helical" evidence="9">
    <location>
        <begin position="51"/>
        <end position="72"/>
    </location>
</feature>
<dbReference type="PIRSF" id="PIRSF025737">
    <property type="entry name" value="Cyco1"/>
    <property type="match status" value="1"/>
</dbReference>
<name>A0A2V2NBW4_9EURY</name>
<dbReference type="NCBIfam" id="TIGR04178">
    <property type="entry name" value="exo_archaeo"/>
    <property type="match status" value="1"/>
</dbReference>
<keyword evidence="2" id="KW-1003">Cell membrane</keyword>
<evidence type="ECO:0000256" key="7">
    <source>
        <dbReference type="ARBA" id="ARBA00023136"/>
    </source>
</evidence>
<evidence type="ECO:0000256" key="6">
    <source>
        <dbReference type="ARBA" id="ARBA00022989"/>
    </source>
</evidence>
<dbReference type="AlphaFoldDB" id="A0A2V2NBW4"/>
<feature type="transmembrane region" description="Helical" evidence="9">
    <location>
        <begin position="29"/>
        <end position="46"/>
    </location>
</feature>
<evidence type="ECO:0000256" key="9">
    <source>
        <dbReference type="SAM" id="Phobius"/>
    </source>
</evidence>
<dbReference type="InterPro" id="IPR019127">
    <property type="entry name" value="Exosortase"/>
</dbReference>
<keyword evidence="6 9" id="KW-1133">Transmembrane helix</keyword>
<evidence type="ECO:0000256" key="4">
    <source>
        <dbReference type="ARBA" id="ARBA00022692"/>
    </source>
</evidence>
<protein>
    <submittedName>
        <fullName evidence="10">Archaeosortase A</fullName>
    </submittedName>
</protein>
<dbReference type="RefSeq" id="WP_109967117.1">
    <property type="nucleotide sequence ID" value="NZ_CP176093.1"/>
</dbReference>
<keyword evidence="3" id="KW-0645">Protease</keyword>
<dbReference type="EMBL" id="QGMY01000002">
    <property type="protein sequence ID" value="PWR73837.1"/>
    <property type="molecule type" value="Genomic_DNA"/>
</dbReference>
<comment type="caution">
    <text evidence="10">The sequence shown here is derived from an EMBL/GenBank/DDBJ whole genome shotgun (WGS) entry which is preliminary data.</text>
</comment>
<dbReference type="GO" id="GO:0008233">
    <property type="term" value="F:peptidase activity"/>
    <property type="evidence" value="ECO:0007669"/>
    <property type="project" value="UniProtKB-KW"/>
</dbReference>
<keyword evidence="7 9" id="KW-0472">Membrane</keyword>
<dbReference type="GO" id="GO:0006508">
    <property type="term" value="P:proteolysis"/>
    <property type="evidence" value="ECO:0007669"/>
    <property type="project" value="UniProtKB-KW"/>
</dbReference>
<dbReference type="Proteomes" id="UP000245657">
    <property type="component" value="Unassembled WGS sequence"/>
</dbReference>
<feature type="transmembrane region" description="Helical" evidence="9">
    <location>
        <begin position="78"/>
        <end position="97"/>
    </location>
</feature>
<dbReference type="OrthoDB" id="200496at2157"/>
<dbReference type="GO" id="GO:0005886">
    <property type="term" value="C:plasma membrane"/>
    <property type="evidence" value="ECO:0007669"/>
    <property type="project" value="UniProtKB-SubCell"/>
</dbReference>
<evidence type="ECO:0000256" key="1">
    <source>
        <dbReference type="ARBA" id="ARBA00004651"/>
    </source>
</evidence>
<evidence type="ECO:0000256" key="5">
    <source>
        <dbReference type="ARBA" id="ARBA00022801"/>
    </source>
</evidence>
<dbReference type="Pfam" id="PF09721">
    <property type="entry name" value="Exosortase_EpsH"/>
    <property type="match status" value="1"/>
</dbReference>
<evidence type="ECO:0000313" key="11">
    <source>
        <dbReference type="Proteomes" id="UP000245657"/>
    </source>
</evidence>